<organism evidence="4 5">
    <name type="scientific">Tilletia horrida</name>
    <dbReference type="NCBI Taxonomy" id="155126"/>
    <lineage>
        <taxon>Eukaryota</taxon>
        <taxon>Fungi</taxon>
        <taxon>Dikarya</taxon>
        <taxon>Basidiomycota</taxon>
        <taxon>Ustilaginomycotina</taxon>
        <taxon>Exobasidiomycetes</taxon>
        <taxon>Tilletiales</taxon>
        <taxon>Tilletiaceae</taxon>
        <taxon>Tilletia</taxon>
    </lineage>
</organism>
<dbReference type="PROSITE" id="PS50097">
    <property type="entry name" value="BTB"/>
    <property type="match status" value="1"/>
</dbReference>
<dbReference type="Gene3D" id="3.30.710.10">
    <property type="entry name" value="Potassium Channel Kv1.1, Chain A"/>
    <property type="match status" value="1"/>
</dbReference>
<dbReference type="SUPFAM" id="SSF54695">
    <property type="entry name" value="POZ domain"/>
    <property type="match status" value="1"/>
</dbReference>
<sequence>MAVAGGAGPRPSQTESPRIRITPSAGNNNNNNSASMASSTSTLPSPTLSAASRQLAALSPYSLEACLQEAQEVWRRDLRSLFNHAADRFPDVGWTVPAEGQSEAGHSSYGGHVPFSSAHSVTSSVASLGGPHEETIWAHKAILYARAPNTFQARYLNLRSASEKLGHLANSSNVSLPSIRTSNEFHNTRPAWARRRTIRGAAPPSSFGMPRAYNGATSVTSDSEDDAGAQPGRGGLRHFDSRDSLSSSVDRPDSRASFAGSSDGNNLGYDTASVSNSSITSTDSASTIRPPLNLEGISTDFFSSILEYLYTAEESMVEAFEFLYQDRISLGGSPEERVEKLQQDFVFMWRSKLFSDVTISLSPDGARAIRSIPDAAASAISLATTATNADAHSVAGDEETSTFSTHRMVLVSRSPYFASQLLGRFSDSHATTLHLPSPPFTPASVHFTLGFLYTGTLFFSNRTFDLTTAFQLWRSGQYLQVDTLKSVVSALITKQFCHDFSCSPPCKSCVKRVPRTLAFTCCPDVSEPRLRSSALAAVAGEHFGAYWAKEVGNLDYTARGAIVADLCARVESNPALMVPTLRQLSIVGAKIDTERTSKWIEALRWMCESVEGRLRDLLEAQFEVIVASPEWTQLLDGVTFMRDVLDKALVMLVDGLNERRAAKIYQILVGTVLLREDGFAVDSIRQAIEDGRSGILRFLKRRWIGIRSLAGFNGLERWCLKEISHEIDVPEQELLLPEQEAATVSPAKKPPKLAVLRTASGGRPAASRQPSSEEREAGPINMRAQVLNRNAARATVVAATSRPADEPRTPRVSNTATAAGPSSSGAKNTSGPSLSTPPRSRTSSAASSSSASRTRPNAPTRAMSTASQSSSASASATRKPTAPTRAMSTASLKSNASSSTAPKRAESVASQASTLSTASRTSTTLRSASLRPSAVSPSPGGRRTPTNSSIAPTPTTPTTPSRKLSAPGVTPKAGTKPPITPTKTHSYLKATPKPVAPAASPGGSKTASGSSALAPRSRTTSAASSITGTPVKRSAVGTVKAPMPPAAAAKAAAAAKKTAAVLSPSAALAANTASKEKNSVGSEAPIVVDQVVAEKEADEELVRAVGTPLILGIPCIISPRNSQTGKTARLRATVKYIGPIKGRRGSWLGVEVPYPLPAGVEDSSLGTFNDGSDDGYRYFGLGVPPPPSDEDLVMSEVDSGDATTMERQARRRRIAGVVRAASMALNSGGTEYQQDRSSAGSASPGTDEAGLSPDSAGAPPSAKRLKNIRGGAAASLAMKRQLSAEREAPGETRGLFIRPNEVLFVVTPDAL</sequence>
<dbReference type="SUPFAM" id="SSF74924">
    <property type="entry name" value="Cap-Gly domain"/>
    <property type="match status" value="1"/>
</dbReference>
<dbReference type="Pfam" id="PF00651">
    <property type="entry name" value="BTB"/>
    <property type="match status" value="1"/>
</dbReference>
<dbReference type="PANTHER" id="PTHR22427">
    <property type="entry name" value="GH15728P"/>
    <property type="match status" value="1"/>
</dbReference>
<feature type="compositionally biased region" description="Low complexity" evidence="1">
    <location>
        <begin position="813"/>
        <end position="901"/>
    </location>
</feature>
<accession>A0AAN6JQT4</accession>
<dbReference type="EMBL" id="JAPDMZ010000134">
    <property type="protein sequence ID" value="KAK0548505.1"/>
    <property type="molecule type" value="Genomic_DNA"/>
</dbReference>
<evidence type="ECO:0000256" key="1">
    <source>
        <dbReference type="SAM" id="MobiDB-lite"/>
    </source>
</evidence>
<dbReference type="SMART" id="SM00225">
    <property type="entry name" value="BTB"/>
    <property type="match status" value="1"/>
</dbReference>
<dbReference type="InterPro" id="IPR036859">
    <property type="entry name" value="CAP-Gly_dom_sf"/>
</dbReference>
<keyword evidence="5" id="KW-1185">Reference proteome</keyword>
<dbReference type="PROSITE" id="PS50245">
    <property type="entry name" value="CAP_GLY_2"/>
    <property type="match status" value="1"/>
</dbReference>
<comment type="caution">
    <text evidence="4">The sequence shown here is derived from an EMBL/GenBank/DDBJ whole genome shotgun (WGS) entry which is preliminary data.</text>
</comment>
<feature type="compositionally biased region" description="Polar residues" evidence="1">
    <location>
        <begin position="1226"/>
        <end position="1244"/>
    </location>
</feature>
<proteinExistence type="predicted"/>
<protein>
    <recommendedName>
        <fullName evidence="6">BTB domain-containing protein</fullName>
    </recommendedName>
</protein>
<evidence type="ECO:0000259" key="3">
    <source>
        <dbReference type="PROSITE" id="PS50245"/>
    </source>
</evidence>
<feature type="compositionally biased region" description="Low complexity" evidence="1">
    <location>
        <begin position="944"/>
        <end position="961"/>
    </location>
</feature>
<feature type="compositionally biased region" description="Low complexity" evidence="1">
    <location>
        <begin position="22"/>
        <end position="46"/>
    </location>
</feature>
<feature type="domain" description="CAP-Gly" evidence="3">
    <location>
        <begin position="1138"/>
        <end position="1194"/>
    </location>
</feature>
<reference evidence="4" key="1">
    <citation type="journal article" date="2023" name="PhytoFront">
        <title>Draft Genome Resources of Seven Strains of Tilletia horrida, Causal Agent of Kernel Smut of Rice.</title>
        <authorList>
            <person name="Khanal S."/>
            <person name="Antony Babu S."/>
            <person name="Zhou X.G."/>
        </authorList>
    </citation>
    <scope>NUCLEOTIDE SEQUENCE</scope>
    <source>
        <strain evidence="4">TX6</strain>
    </source>
</reference>
<dbReference type="InterPro" id="IPR000210">
    <property type="entry name" value="BTB/POZ_dom"/>
</dbReference>
<dbReference type="Pfam" id="PF01302">
    <property type="entry name" value="CAP_GLY"/>
    <property type="match status" value="1"/>
</dbReference>
<feature type="region of interest" description="Disordered" evidence="1">
    <location>
        <begin position="759"/>
        <end position="1031"/>
    </location>
</feature>
<feature type="domain" description="BTB" evidence="2">
    <location>
        <begin position="389"/>
        <end position="461"/>
    </location>
</feature>
<feature type="compositionally biased region" description="Low complexity" evidence="1">
    <location>
        <begin position="1010"/>
        <end position="1029"/>
    </location>
</feature>
<evidence type="ECO:0000313" key="5">
    <source>
        <dbReference type="Proteomes" id="UP001176517"/>
    </source>
</evidence>
<evidence type="ECO:0000313" key="4">
    <source>
        <dbReference type="EMBL" id="KAK0548505.1"/>
    </source>
</evidence>
<dbReference type="InterPro" id="IPR011333">
    <property type="entry name" value="SKP1/BTB/POZ_sf"/>
</dbReference>
<evidence type="ECO:0000259" key="2">
    <source>
        <dbReference type="PROSITE" id="PS50097"/>
    </source>
</evidence>
<dbReference type="Gene3D" id="2.30.30.190">
    <property type="entry name" value="CAP Gly-rich-like domain"/>
    <property type="match status" value="1"/>
</dbReference>
<feature type="region of interest" description="Disordered" evidence="1">
    <location>
        <begin position="193"/>
        <end position="262"/>
    </location>
</feature>
<gene>
    <name evidence="4" type="ORF">OC846_004454</name>
</gene>
<dbReference type="Proteomes" id="UP001176517">
    <property type="component" value="Unassembled WGS sequence"/>
</dbReference>
<dbReference type="PANTHER" id="PTHR22427:SF7">
    <property type="entry name" value="GH15728P"/>
    <property type="match status" value="1"/>
</dbReference>
<feature type="compositionally biased region" description="Low complexity" evidence="1">
    <location>
        <begin position="912"/>
        <end position="931"/>
    </location>
</feature>
<feature type="region of interest" description="Disordered" evidence="1">
    <location>
        <begin position="1"/>
        <end position="46"/>
    </location>
</feature>
<name>A0AAN6JQT4_9BASI</name>
<evidence type="ECO:0008006" key="6">
    <source>
        <dbReference type="Google" id="ProtNLM"/>
    </source>
</evidence>
<feature type="region of interest" description="Disordered" evidence="1">
    <location>
        <begin position="1226"/>
        <end position="1264"/>
    </location>
</feature>
<feature type="compositionally biased region" description="Low complexity" evidence="1">
    <location>
        <begin position="788"/>
        <end position="800"/>
    </location>
</feature>
<dbReference type="InterPro" id="IPR000938">
    <property type="entry name" value="CAP-Gly_domain"/>
</dbReference>